<feature type="region of interest" description="Disordered" evidence="2">
    <location>
        <begin position="90"/>
        <end position="110"/>
    </location>
</feature>
<feature type="compositionally biased region" description="Basic residues" evidence="2">
    <location>
        <begin position="518"/>
        <end position="528"/>
    </location>
</feature>
<dbReference type="GO" id="GO:0005634">
    <property type="term" value="C:nucleus"/>
    <property type="evidence" value="ECO:0007669"/>
    <property type="project" value="TreeGrafter"/>
</dbReference>
<keyword evidence="1" id="KW-0238">DNA-binding</keyword>
<accession>A0A4Q4MKA5</accession>
<feature type="domain" description="HTH CENPB-type" evidence="3">
    <location>
        <begin position="45"/>
        <end position="119"/>
    </location>
</feature>
<proteinExistence type="predicted"/>
<evidence type="ECO:0000259" key="3">
    <source>
        <dbReference type="PROSITE" id="PS51253"/>
    </source>
</evidence>
<dbReference type="InterPro" id="IPR004875">
    <property type="entry name" value="DDE_SF_endonuclease_dom"/>
</dbReference>
<dbReference type="EMBL" id="PDXD01000255">
    <property type="protein sequence ID" value="RYN52651.1"/>
    <property type="molecule type" value="Genomic_DNA"/>
</dbReference>
<dbReference type="PANTHER" id="PTHR19303">
    <property type="entry name" value="TRANSPOSON"/>
    <property type="match status" value="1"/>
</dbReference>
<reference evidence="5" key="1">
    <citation type="journal article" date="2019" name="bioRxiv">
        <title>Genomics, evolutionary history and diagnostics of the Alternaria alternata species group including apple and Asian pear pathotypes.</title>
        <authorList>
            <person name="Armitage A.D."/>
            <person name="Cockerton H.M."/>
            <person name="Sreenivasaprasad S."/>
            <person name="Woodhall J.W."/>
            <person name="Lane C.R."/>
            <person name="Harrison R.J."/>
            <person name="Clarkson J.P."/>
        </authorList>
    </citation>
    <scope>NUCLEOTIDE SEQUENCE [LARGE SCALE GENOMIC DNA]</scope>
    <source>
        <strain evidence="5">FERA 1177</strain>
    </source>
</reference>
<dbReference type="InterPro" id="IPR050863">
    <property type="entry name" value="CenT-Element_Derived"/>
</dbReference>
<feature type="compositionally biased region" description="Low complexity" evidence="2">
    <location>
        <begin position="94"/>
        <end position="104"/>
    </location>
</feature>
<dbReference type="Pfam" id="PF03184">
    <property type="entry name" value="DDE_1"/>
    <property type="match status" value="1"/>
</dbReference>
<sequence>MDAASKALAEAPPNDDRTWAARADSSGIAITTLYNRWRGRPSIQKKAEGQQYLTVEEEKALVAFLLLMSSFGQPVRIKYIPTLAFSIARRRSPASRPNKPPSKNWAQAFGKRHPELKSKRVRSIDWRRHEIHIYDKITEWFGVIGGVLQDPAILPENVYNMDETGVMLSMLGSVKVLVGRDDVRGHRGAGVKRTMVTAIECISADGRSLPPLIIWPASTHRSNWTTHPTPGWHYGVSENGYNDSKISLEWLKRVFDVETRARANGKPRVLICDGFGTHETLEVLELCFENNIILCRLPSHTSHKLQPCDVSVFAPLKTAYRDQVERLNRGGIHTIAKEHFTYLYAPAREKALTKGNIIAGWAATGLIPFSPERVLRNTPKPPADLVVSVANEVGSSSQSDVPLTPATPVTPVTAEGLTVLHDLIKRDAGAPDEASKQRLERRVQKLVSAAKISVAKQSLLQDHNRLLCNINNEATVRRTTRSLVLSDGKGEGKVMRWEDLQRVRAERAARETVAKEKGKGKRGRKRKTPAQAEEEETMPLEVEAGPSRSSPRGKVSKKRRVQEPAPWRAPVATMY</sequence>
<evidence type="ECO:0000256" key="2">
    <source>
        <dbReference type="SAM" id="MobiDB-lite"/>
    </source>
</evidence>
<feature type="region of interest" description="Disordered" evidence="2">
    <location>
        <begin position="508"/>
        <end position="575"/>
    </location>
</feature>
<protein>
    <recommendedName>
        <fullName evidence="3">HTH CENPB-type domain-containing protein</fullName>
    </recommendedName>
</protein>
<feature type="compositionally biased region" description="Basic and acidic residues" evidence="2">
    <location>
        <begin position="508"/>
        <end position="517"/>
    </location>
</feature>
<dbReference type="Gene3D" id="3.30.420.10">
    <property type="entry name" value="Ribonuclease H-like superfamily/Ribonuclease H"/>
    <property type="match status" value="1"/>
</dbReference>
<dbReference type="GO" id="GO:0003677">
    <property type="term" value="F:DNA binding"/>
    <property type="evidence" value="ECO:0007669"/>
    <property type="project" value="UniProtKB-KW"/>
</dbReference>
<dbReference type="Proteomes" id="UP000291422">
    <property type="component" value="Unassembled WGS sequence"/>
</dbReference>
<name>A0A4Q4MKA5_ALTAL</name>
<dbReference type="PANTHER" id="PTHR19303:SF74">
    <property type="entry name" value="POGO TRANSPOSABLE ELEMENT WITH KRAB DOMAIN"/>
    <property type="match status" value="1"/>
</dbReference>
<evidence type="ECO:0000256" key="1">
    <source>
        <dbReference type="ARBA" id="ARBA00023125"/>
    </source>
</evidence>
<dbReference type="PROSITE" id="PS51253">
    <property type="entry name" value="HTH_CENPB"/>
    <property type="match status" value="1"/>
</dbReference>
<dbReference type="InterPro" id="IPR036397">
    <property type="entry name" value="RNaseH_sf"/>
</dbReference>
<comment type="caution">
    <text evidence="4">The sequence shown here is derived from an EMBL/GenBank/DDBJ whole genome shotgun (WGS) entry which is preliminary data.</text>
</comment>
<evidence type="ECO:0000313" key="4">
    <source>
        <dbReference type="EMBL" id="RYN52651.1"/>
    </source>
</evidence>
<dbReference type="InterPro" id="IPR006600">
    <property type="entry name" value="HTH_CenpB_DNA-bd_dom"/>
</dbReference>
<gene>
    <name evidence="4" type="ORF">AA0117_g13362</name>
</gene>
<organism evidence="4 5">
    <name type="scientific">Alternaria alternata</name>
    <name type="common">Alternaria rot fungus</name>
    <name type="synonym">Torula alternata</name>
    <dbReference type="NCBI Taxonomy" id="5599"/>
    <lineage>
        <taxon>Eukaryota</taxon>
        <taxon>Fungi</taxon>
        <taxon>Dikarya</taxon>
        <taxon>Ascomycota</taxon>
        <taxon>Pezizomycotina</taxon>
        <taxon>Dothideomycetes</taxon>
        <taxon>Pleosporomycetidae</taxon>
        <taxon>Pleosporales</taxon>
        <taxon>Pleosporineae</taxon>
        <taxon>Pleosporaceae</taxon>
        <taxon>Alternaria</taxon>
        <taxon>Alternaria sect. Alternaria</taxon>
        <taxon>Alternaria alternata complex</taxon>
    </lineage>
</organism>
<evidence type="ECO:0000313" key="5">
    <source>
        <dbReference type="Proteomes" id="UP000291422"/>
    </source>
</evidence>
<dbReference type="AlphaFoldDB" id="A0A4Q4MKA5"/>